<organism evidence="1 2">
    <name type="scientific">Leptospirillum ferriphilum</name>
    <dbReference type="NCBI Taxonomy" id="178606"/>
    <lineage>
        <taxon>Bacteria</taxon>
        <taxon>Pseudomonadati</taxon>
        <taxon>Nitrospirota</taxon>
        <taxon>Nitrospiria</taxon>
        <taxon>Nitrospirales</taxon>
        <taxon>Nitrospiraceae</taxon>
        <taxon>Leptospirillum</taxon>
    </lineage>
</organism>
<dbReference type="PATRIC" id="fig|178606.4.peg.2560"/>
<evidence type="ECO:0000313" key="1">
    <source>
        <dbReference type="EMBL" id="KGA92656.1"/>
    </source>
</evidence>
<comment type="caution">
    <text evidence="1">The sequence shown here is derived from an EMBL/GenBank/DDBJ whole genome shotgun (WGS) entry which is preliminary data.</text>
</comment>
<proteinExistence type="predicted"/>
<protein>
    <submittedName>
        <fullName evidence="1">Uncharacterized protein</fullName>
    </submittedName>
</protein>
<sequence length="49" mass="5251">MDYKSQIDGWAKILGGKSKNISFIKKIQLSGSLSAPSSVSLRGIRTEGP</sequence>
<evidence type="ECO:0000313" key="2">
    <source>
        <dbReference type="Proteomes" id="UP000029452"/>
    </source>
</evidence>
<dbReference type="Proteomes" id="UP000029452">
    <property type="component" value="Unassembled WGS sequence"/>
</dbReference>
<dbReference type="AlphaFoldDB" id="A0A094YHI3"/>
<name>A0A094YHI3_9BACT</name>
<dbReference type="EMBL" id="JPGK01000013">
    <property type="protein sequence ID" value="KGA92656.1"/>
    <property type="molecule type" value="Genomic_DNA"/>
</dbReference>
<gene>
    <name evidence="1" type="ORF">LptCag_2697</name>
</gene>
<reference evidence="1 2" key="1">
    <citation type="submission" date="2014-06" db="EMBL/GenBank/DDBJ databases">
        <title>Draft genome sequence of iron oxidizing acidophile Leptospirillum ferriphilum DSM14647.</title>
        <authorList>
            <person name="Cardenas J.P."/>
            <person name="Lazcano M."/>
            <person name="Ossandon F.J."/>
            <person name="Corbett M."/>
            <person name="Holmes D.S."/>
            <person name="Watkin E."/>
        </authorList>
    </citation>
    <scope>NUCLEOTIDE SEQUENCE [LARGE SCALE GENOMIC DNA]</scope>
    <source>
        <strain evidence="1 2">DSM 14647</strain>
    </source>
</reference>
<accession>A0A094YHI3</accession>